<evidence type="ECO:0000313" key="4">
    <source>
        <dbReference type="Proteomes" id="UP000319908"/>
    </source>
</evidence>
<protein>
    <submittedName>
        <fullName evidence="3">VWA domain containing CoxE-like protein</fullName>
    </submittedName>
</protein>
<dbReference type="SUPFAM" id="SSF53300">
    <property type="entry name" value="vWA-like"/>
    <property type="match status" value="1"/>
</dbReference>
<accession>A0A5C6BDL7</accession>
<evidence type="ECO:0000313" key="3">
    <source>
        <dbReference type="EMBL" id="TWU10148.1"/>
    </source>
</evidence>
<feature type="region of interest" description="Disordered" evidence="1">
    <location>
        <begin position="1"/>
        <end position="38"/>
    </location>
</feature>
<dbReference type="RefSeq" id="WP_302120418.1">
    <property type="nucleotide sequence ID" value="NZ_SJPU01000004.1"/>
</dbReference>
<dbReference type="Proteomes" id="UP000319908">
    <property type="component" value="Unassembled WGS sequence"/>
</dbReference>
<dbReference type="InterPro" id="IPR002881">
    <property type="entry name" value="DUF58"/>
</dbReference>
<feature type="domain" description="VWFA" evidence="2">
    <location>
        <begin position="116"/>
        <end position="279"/>
    </location>
</feature>
<dbReference type="PANTHER" id="PTHR33608:SF7">
    <property type="entry name" value="DUF58 DOMAIN-CONTAINING PROTEIN"/>
    <property type="match status" value="1"/>
</dbReference>
<dbReference type="SMART" id="SM00327">
    <property type="entry name" value="VWA"/>
    <property type="match status" value="1"/>
</dbReference>
<gene>
    <name evidence="3" type="ORF">Poly21_51170</name>
</gene>
<feature type="compositionally biased region" description="Polar residues" evidence="1">
    <location>
        <begin position="1"/>
        <end position="26"/>
    </location>
</feature>
<evidence type="ECO:0000256" key="1">
    <source>
        <dbReference type="SAM" id="MobiDB-lite"/>
    </source>
</evidence>
<sequence length="350" mass="39221">MASASPTIGQPSNENSRVANKQANSKRSADRGANGTNGATQIDPLAVMRIKDLQLRAKAVVEGFYNGLHRSPFHGYSVEFSEYRPYSVGDDLRGLDWKLFARSDRYFIKKFEDETNRRCYLVLDQSQSMGFSSLDYSKIEYARTMVATLAYYLTLQRDSVGLMTFDETIGDFISARNRPGHLRQLFVALSRETRGSGTDLDGPLRQIASLIRRRGLVILVSDLLAPPESLRTNLAYLRSRGHEVMILRVNDPAETQLQLDSPSMIVDLETGKEIYIDPEAARGDYVKRFDEHGRQIQAICDALGVDYFPITTDQPMEQVLFHLVNSQQRRSARTARGGMLASAHRSGGAT</sequence>
<dbReference type="PANTHER" id="PTHR33608">
    <property type="entry name" value="BLL2464 PROTEIN"/>
    <property type="match status" value="1"/>
</dbReference>
<name>A0A5C6BDL7_9BACT</name>
<keyword evidence="4" id="KW-1185">Reference proteome</keyword>
<comment type="caution">
    <text evidence="3">The sequence shown here is derived from an EMBL/GenBank/DDBJ whole genome shotgun (WGS) entry which is preliminary data.</text>
</comment>
<dbReference type="Gene3D" id="3.40.50.410">
    <property type="entry name" value="von Willebrand factor, type A domain"/>
    <property type="match status" value="1"/>
</dbReference>
<dbReference type="InterPro" id="IPR036465">
    <property type="entry name" value="vWFA_dom_sf"/>
</dbReference>
<dbReference type="AlphaFoldDB" id="A0A5C6BDL7"/>
<proteinExistence type="predicted"/>
<reference evidence="3 4" key="1">
    <citation type="journal article" date="2020" name="Antonie Van Leeuwenhoek">
        <title>Rhodopirellula heiligendammensis sp. nov., Rhodopirellula pilleata sp. nov., and Rhodopirellula solitaria sp. nov. isolated from natural or artificial marine surfaces in Northern Germany and California, USA, and emended description of the genus Rhodopirellula.</title>
        <authorList>
            <person name="Kallscheuer N."/>
            <person name="Wiegand S."/>
            <person name="Jogler M."/>
            <person name="Boedeker C."/>
            <person name="Peeters S.H."/>
            <person name="Rast P."/>
            <person name="Heuer A."/>
            <person name="Jetten M.S.M."/>
            <person name="Rohde M."/>
            <person name="Jogler C."/>
        </authorList>
    </citation>
    <scope>NUCLEOTIDE SEQUENCE [LARGE SCALE GENOMIC DNA]</scope>
    <source>
        <strain evidence="3 4">Poly21</strain>
    </source>
</reference>
<evidence type="ECO:0000259" key="2">
    <source>
        <dbReference type="SMART" id="SM00327"/>
    </source>
</evidence>
<organism evidence="3 4">
    <name type="scientific">Allorhodopirellula heiligendammensis</name>
    <dbReference type="NCBI Taxonomy" id="2714739"/>
    <lineage>
        <taxon>Bacteria</taxon>
        <taxon>Pseudomonadati</taxon>
        <taxon>Planctomycetota</taxon>
        <taxon>Planctomycetia</taxon>
        <taxon>Pirellulales</taxon>
        <taxon>Pirellulaceae</taxon>
        <taxon>Allorhodopirellula</taxon>
    </lineage>
</organism>
<dbReference type="EMBL" id="SJPU01000004">
    <property type="protein sequence ID" value="TWU10148.1"/>
    <property type="molecule type" value="Genomic_DNA"/>
</dbReference>
<dbReference type="InterPro" id="IPR002035">
    <property type="entry name" value="VWF_A"/>
</dbReference>
<dbReference type="Pfam" id="PF01882">
    <property type="entry name" value="DUF58"/>
    <property type="match status" value="1"/>
</dbReference>